<sequence>MADLPAWTGSGDPSPPQGGYPALTGTRGEDTRADGNMIEKPEMANAMRPPDLPEEKLYLETRLDIIFQNFWMKLEQRMHQEAPQQPTRCSPPGRIPILQQQSVALAMRKDPKWWRVKQSISHQPWAPCERALPNLEPFDAPEVVVLTSTPVSGFVIWPTLKPGSPRHHSIMLDCALSLE</sequence>
<keyword evidence="3" id="KW-1185">Reference proteome</keyword>
<dbReference type="AlphaFoldDB" id="A0AAD1WII7"/>
<dbReference type="Proteomes" id="UP001295444">
    <property type="component" value="Chromosome 09"/>
</dbReference>
<feature type="region of interest" description="Disordered" evidence="1">
    <location>
        <begin position="1"/>
        <end position="34"/>
    </location>
</feature>
<organism evidence="2 3">
    <name type="scientific">Pelobates cultripes</name>
    <name type="common">Western spadefoot toad</name>
    <dbReference type="NCBI Taxonomy" id="61616"/>
    <lineage>
        <taxon>Eukaryota</taxon>
        <taxon>Metazoa</taxon>
        <taxon>Chordata</taxon>
        <taxon>Craniata</taxon>
        <taxon>Vertebrata</taxon>
        <taxon>Euteleostomi</taxon>
        <taxon>Amphibia</taxon>
        <taxon>Batrachia</taxon>
        <taxon>Anura</taxon>
        <taxon>Pelobatoidea</taxon>
        <taxon>Pelobatidae</taxon>
        <taxon>Pelobates</taxon>
    </lineage>
</organism>
<proteinExistence type="predicted"/>
<accession>A0AAD1WII7</accession>
<reference evidence="2" key="1">
    <citation type="submission" date="2022-03" db="EMBL/GenBank/DDBJ databases">
        <authorList>
            <person name="Alioto T."/>
            <person name="Alioto T."/>
            <person name="Gomez Garrido J."/>
        </authorList>
    </citation>
    <scope>NUCLEOTIDE SEQUENCE</scope>
</reference>
<dbReference type="EMBL" id="OW240920">
    <property type="protein sequence ID" value="CAH2314898.1"/>
    <property type="molecule type" value="Genomic_DNA"/>
</dbReference>
<protein>
    <submittedName>
        <fullName evidence="2">Uncharacterized protein</fullName>
    </submittedName>
</protein>
<gene>
    <name evidence="2" type="ORF">PECUL_23A015935</name>
</gene>
<feature type="non-terminal residue" evidence="2">
    <location>
        <position position="179"/>
    </location>
</feature>
<evidence type="ECO:0000256" key="1">
    <source>
        <dbReference type="SAM" id="MobiDB-lite"/>
    </source>
</evidence>
<evidence type="ECO:0000313" key="3">
    <source>
        <dbReference type="Proteomes" id="UP001295444"/>
    </source>
</evidence>
<evidence type="ECO:0000313" key="2">
    <source>
        <dbReference type="EMBL" id="CAH2314898.1"/>
    </source>
</evidence>
<name>A0AAD1WII7_PELCU</name>